<dbReference type="GO" id="GO:0006508">
    <property type="term" value="P:proteolysis"/>
    <property type="evidence" value="ECO:0007669"/>
    <property type="project" value="UniProtKB-KW"/>
</dbReference>
<dbReference type="InterPro" id="IPR038765">
    <property type="entry name" value="Papain-like_cys_pep_sf"/>
</dbReference>
<dbReference type="RefSeq" id="WP_100458057.1">
    <property type="nucleotide sequence ID" value="NZ_UHID01000006.1"/>
</dbReference>
<keyword evidence="3 6" id="KW-0378">Hydrolase</keyword>
<gene>
    <name evidence="6" type="ORF">NCTC7807_03123</name>
</gene>
<dbReference type="Proteomes" id="UP000254150">
    <property type="component" value="Unassembled WGS sequence"/>
</dbReference>
<keyword evidence="4" id="KW-0788">Thiol protease</keyword>
<feature type="domain" description="NlpC/P60" evidence="5">
    <location>
        <begin position="1"/>
        <end position="138"/>
    </location>
</feature>
<keyword evidence="2" id="KW-0645">Protease</keyword>
<accession>A0A380NZ08</accession>
<evidence type="ECO:0000256" key="1">
    <source>
        <dbReference type="ARBA" id="ARBA00007074"/>
    </source>
</evidence>
<name>A0A380NZ08_STRGR</name>
<dbReference type="SUPFAM" id="SSF54001">
    <property type="entry name" value="Cysteine proteinases"/>
    <property type="match status" value="1"/>
</dbReference>
<sequence>MDGLLADLPADLWTVPYVGARHPGSPATAARPAAAHGANCQLYAYEVLRRFGRRVPPLRSAELWADRTATFPVPHPEPLDLLLFSPDGSAYGAHVGLWMAEDTILHLCREVGRPAVWSRADFAARARYRELVGIKRVRTAEREPGSPAPP</sequence>
<evidence type="ECO:0000259" key="5">
    <source>
        <dbReference type="PROSITE" id="PS51935"/>
    </source>
</evidence>
<protein>
    <submittedName>
        <fullName evidence="6">Cell wall-associated hydrolase</fullName>
    </submittedName>
</protein>
<dbReference type="Gene3D" id="3.90.1720.10">
    <property type="entry name" value="endopeptidase domain like (from Nostoc punctiforme)"/>
    <property type="match status" value="1"/>
</dbReference>
<dbReference type="InterPro" id="IPR000064">
    <property type="entry name" value="NLP_P60_dom"/>
</dbReference>
<dbReference type="AlphaFoldDB" id="A0A380NZ08"/>
<evidence type="ECO:0000256" key="3">
    <source>
        <dbReference type="ARBA" id="ARBA00022801"/>
    </source>
</evidence>
<evidence type="ECO:0000256" key="4">
    <source>
        <dbReference type="ARBA" id="ARBA00022807"/>
    </source>
</evidence>
<evidence type="ECO:0000313" key="6">
    <source>
        <dbReference type="EMBL" id="SUP57342.1"/>
    </source>
</evidence>
<evidence type="ECO:0000313" key="7">
    <source>
        <dbReference type="Proteomes" id="UP000254150"/>
    </source>
</evidence>
<proteinExistence type="inferred from homology"/>
<dbReference type="EMBL" id="UHID01000006">
    <property type="protein sequence ID" value="SUP57342.1"/>
    <property type="molecule type" value="Genomic_DNA"/>
</dbReference>
<dbReference type="PROSITE" id="PS51935">
    <property type="entry name" value="NLPC_P60"/>
    <property type="match status" value="1"/>
</dbReference>
<dbReference type="GO" id="GO:0008234">
    <property type="term" value="F:cysteine-type peptidase activity"/>
    <property type="evidence" value="ECO:0007669"/>
    <property type="project" value="UniProtKB-KW"/>
</dbReference>
<reference evidence="6 7" key="1">
    <citation type="submission" date="2018-06" db="EMBL/GenBank/DDBJ databases">
        <authorList>
            <consortium name="Pathogen Informatics"/>
            <person name="Doyle S."/>
        </authorList>
    </citation>
    <scope>NUCLEOTIDE SEQUENCE [LARGE SCALE GENOMIC DNA]</scope>
    <source>
        <strain evidence="6 7">NCTC7807</strain>
    </source>
</reference>
<comment type="similarity">
    <text evidence="1">Belongs to the peptidase C40 family.</text>
</comment>
<evidence type="ECO:0000256" key="2">
    <source>
        <dbReference type="ARBA" id="ARBA00022670"/>
    </source>
</evidence>
<organism evidence="6 7">
    <name type="scientific">Streptomyces griseus</name>
    <dbReference type="NCBI Taxonomy" id="1911"/>
    <lineage>
        <taxon>Bacteria</taxon>
        <taxon>Bacillati</taxon>
        <taxon>Actinomycetota</taxon>
        <taxon>Actinomycetes</taxon>
        <taxon>Kitasatosporales</taxon>
        <taxon>Streptomycetaceae</taxon>
        <taxon>Streptomyces</taxon>
    </lineage>
</organism>